<dbReference type="GO" id="GO:0030246">
    <property type="term" value="F:carbohydrate binding"/>
    <property type="evidence" value="ECO:0007669"/>
    <property type="project" value="UniProtKB-KW"/>
</dbReference>
<sequence>PDAHTQIEELWEIGQTKYVAAKAALTALSNQTSGERMHAEGAQALFQEAKTAYEQAWALVETQRTVQGTTMCYPTLIPDEMVNKIGRDACGTCSGDRSLCLGCSVGDTLLPIGPLGGLHEDDCGVCDGSNVYDVCGVCEGFNTEESNNCRGCDGVTASGAVNDACYGSSDPRMVDENGDLKFPLGTVGSGCSVPSEFKTACDAGGGGCCGCDGVPNSGKSLDICGTCLGASDPARVTDAGRCDDAIFLVRLPSGLEWIPDIYRYFDAHGHRLYFENVVANVSYGMTSVAQEYVDSWRLIFVDQREDILSASSEPNVTNVVTVSASSVQNTSEYVALQYKEEFLGSIYPYCTGATYGSYGVAATVGHRLHGKKTGANYLGLITSGDLSDLDDWNDALDKVDFSWNKLDQYILDKVEGWADQRCECQSEWRFYPEPTPPTCERVWLQASDEEKTASMERSAATGSWTVDGGWWKQDYGQKTSQTQLSARGPFRIDAFGYLSKKITHSASQETDEKGPCEYEAMRIIDGTSNSTGAVWYPERQPVLKGFEVNFTFMITQASILCESVDSVSRAFQQSIHNKLYEKCRTSGGDGFAFVIRDDVTVLSASALPPLGRAGPNLGYAGINNSIAFEFDTVYNADFNEPREGHVSIQTRGRLSNTAHASASLASTTKTVNDGRIHTVVIKYEPALDEEELFFRLESGDVGLSTALTSHTADTIGILSLYLDDLTSPLMSVPFNFESVLRDDSTEAWVGFTASSGDNYQAVDVIDWSMVSTT</sequence>
<accession>A0A1Y5HZ90</accession>
<keyword evidence="1 3" id="KW-0430">Lectin</keyword>
<organism evidence="3">
    <name type="scientific">Ostreococcus tauri</name>
    <name type="common">Marine green alga</name>
    <dbReference type="NCBI Taxonomy" id="70448"/>
    <lineage>
        <taxon>Eukaryota</taxon>
        <taxon>Viridiplantae</taxon>
        <taxon>Chlorophyta</taxon>
        <taxon>Mamiellophyceae</taxon>
        <taxon>Mamiellales</taxon>
        <taxon>Bathycoccaceae</taxon>
        <taxon>Ostreococcus</taxon>
    </lineage>
</organism>
<feature type="domain" description="Legume lectin" evidence="2">
    <location>
        <begin position="520"/>
        <end position="771"/>
    </location>
</feature>
<name>A0A1Y5HZ90_OSTTA</name>
<dbReference type="Gene3D" id="2.60.120.200">
    <property type="match status" value="1"/>
</dbReference>
<dbReference type="AlphaFoldDB" id="A0A1Y5HZ90"/>
<dbReference type="InterPro" id="IPR051136">
    <property type="entry name" value="Intracellular_Lectin-GPT"/>
</dbReference>
<gene>
    <name evidence="3" type="ORF">BE221DRAFT_62571</name>
</gene>
<dbReference type="EMBL" id="KZ155838">
    <property type="protein sequence ID" value="OUS42530.1"/>
    <property type="molecule type" value="Genomic_DNA"/>
</dbReference>
<feature type="non-terminal residue" evidence="3">
    <location>
        <position position="1"/>
    </location>
</feature>
<dbReference type="InterPro" id="IPR056573">
    <property type="entry name" value="Lectin_L-type_dom"/>
</dbReference>
<dbReference type="PANTHER" id="PTHR12223">
    <property type="entry name" value="VESICULAR MANNOSE-BINDING LECTIN"/>
    <property type="match status" value="1"/>
</dbReference>
<dbReference type="SUPFAM" id="SSF49899">
    <property type="entry name" value="Concanavalin A-like lectins/glucanases"/>
    <property type="match status" value="1"/>
</dbReference>
<proteinExistence type="predicted"/>
<evidence type="ECO:0000313" key="3">
    <source>
        <dbReference type="EMBL" id="OUS42530.1"/>
    </source>
</evidence>
<dbReference type="Proteomes" id="UP000195557">
    <property type="component" value="Unassembled WGS sequence"/>
</dbReference>
<evidence type="ECO:0000259" key="2">
    <source>
        <dbReference type="Pfam" id="PF00139"/>
    </source>
</evidence>
<dbReference type="Pfam" id="PF00139">
    <property type="entry name" value="Lectin_legB"/>
    <property type="match status" value="1"/>
</dbReference>
<dbReference type="InterPro" id="IPR001220">
    <property type="entry name" value="Legume_lectin_dom"/>
</dbReference>
<evidence type="ECO:0000256" key="1">
    <source>
        <dbReference type="ARBA" id="ARBA00022734"/>
    </source>
</evidence>
<dbReference type="PANTHER" id="PTHR12223:SF19">
    <property type="entry name" value="LEGUME LECTIN DOMAIN-CONTAINING PROTEIN"/>
    <property type="match status" value="1"/>
</dbReference>
<reference evidence="3" key="1">
    <citation type="submission" date="2017-04" db="EMBL/GenBank/DDBJ databases">
        <title>Population genomics of picophytoplankton unveils novel chromosome hypervariability.</title>
        <authorList>
            <consortium name="DOE Joint Genome Institute"/>
            <person name="Blanc-Mathieu R."/>
            <person name="Krasovec M."/>
            <person name="Hebrard M."/>
            <person name="Yau S."/>
            <person name="Desgranges E."/>
            <person name="Martin J."/>
            <person name="Schackwitz W."/>
            <person name="Kuo A."/>
            <person name="Salin G."/>
            <person name="Donnadieu C."/>
            <person name="Desdevises Y."/>
            <person name="Sanchez-Ferandin S."/>
            <person name="Moreau H."/>
            <person name="Rivals E."/>
            <person name="Grigoriev I.V."/>
            <person name="Grimsley N."/>
            <person name="Eyre-Walker A."/>
            <person name="Piganeau G."/>
        </authorList>
    </citation>
    <scope>NUCLEOTIDE SEQUENCE [LARGE SCALE GENOMIC DNA]</scope>
    <source>
        <strain evidence="3">RCC 1115</strain>
    </source>
</reference>
<dbReference type="CDD" id="cd01951">
    <property type="entry name" value="lectin_L-type"/>
    <property type="match status" value="1"/>
</dbReference>
<protein>
    <submittedName>
        <fullName evidence="3">Concanavalin A-like lectin/glucanase domain-containing protein</fullName>
    </submittedName>
</protein>
<dbReference type="InterPro" id="IPR013320">
    <property type="entry name" value="ConA-like_dom_sf"/>
</dbReference>